<evidence type="ECO:0000256" key="8">
    <source>
        <dbReference type="ARBA" id="ARBA00023273"/>
    </source>
</evidence>
<keyword evidence="4" id="KW-0963">Cytoplasm</keyword>
<dbReference type="GO" id="GO:0007288">
    <property type="term" value="P:sperm axoneme assembly"/>
    <property type="evidence" value="ECO:0007669"/>
    <property type="project" value="TreeGrafter"/>
</dbReference>
<feature type="region of interest" description="Disordered" evidence="11">
    <location>
        <begin position="324"/>
        <end position="352"/>
    </location>
</feature>
<dbReference type="Pfam" id="PF00612">
    <property type="entry name" value="IQ"/>
    <property type="match status" value="1"/>
</dbReference>
<feature type="coiled-coil region" evidence="10">
    <location>
        <begin position="125"/>
        <end position="152"/>
    </location>
</feature>
<dbReference type="PANTHER" id="PTHR14871:SF1">
    <property type="entry name" value="DYNEIN REGULATORY COMPLEX PROTEIN 9"/>
    <property type="match status" value="1"/>
</dbReference>
<evidence type="ECO:0000256" key="11">
    <source>
        <dbReference type="SAM" id="MobiDB-lite"/>
    </source>
</evidence>
<keyword evidence="10" id="KW-0175">Coiled coil</keyword>
<keyword evidence="6" id="KW-0969">Cilium</keyword>
<dbReference type="PROSITE" id="PS50096">
    <property type="entry name" value="IQ"/>
    <property type="match status" value="1"/>
</dbReference>
<dbReference type="GeneID" id="116492638"/>
<evidence type="ECO:0000256" key="3">
    <source>
        <dbReference type="ARBA" id="ARBA00013738"/>
    </source>
</evidence>
<proteinExistence type="inferred from homology"/>
<dbReference type="AlphaFoldDB" id="A0A6J3DGZ0"/>
<dbReference type="CTD" id="69707"/>
<gene>
    <name evidence="13" type="primary">IQCG</name>
</gene>
<sequence length="352" mass="40994">MEKFTRLEALLFTAVLENCVDQLAILGCIMPVPYEGKTDISCIESQEIKEIGDNKKELDIDHQELTSARQGGGEAVTSKPLKSTEHKQQLGNSVDLKRTHHISNKAMKHSALPADTLRKIQADREEEGKKEIKSLQKQLQDVKKETETELQNRDNIIVYLKDEFQELKAKTDMEKCYVKKHTDLQVHQTQKKCSNAENGLNKAIEDLKKETDEEIRVHVETENFLRQYYTKVEEKLEYWVDKYENDTDAKDAELEALKESKANNLEMLQRFASECQMFEETIIADRAEKEARRRKLERDALELKSILKLQAWWRGTMVRRNLGPYQNLKKSREKQLSKQTNKKEKPGAKKKK</sequence>
<dbReference type="GO" id="GO:0005737">
    <property type="term" value="C:cytoplasm"/>
    <property type="evidence" value="ECO:0007669"/>
    <property type="project" value="TreeGrafter"/>
</dbReference>
<evidence type="ECO:0000256" key="2">
    <source>
        <dbReference type="ARBA" id="ARBA00008222"/>
    </source>
</evidence>
<reference evidence="13" key="1">
    <citation type="submission" date="2025-08" db="UniProtKB">
        <authorList>
            <consortium name="RefSeq"/>
        </authorList>
    </citation>
    <scope>IDENTIFICATION</scope>
    <source>
        <tissue evidence="13">Lung</tissue>
    </source>
</reference>
<evidence type="ECO:0000313" key="13">
    <source>
        <dbReference type="RefSeq" id="XP_032049375.1"/>
    </source>
</evidence>
<evidence type="ECO:0000256" key="4">
    <source>
        <dbReference type="ARBA" id="ARBA00022490"/>
    </source>
</evidence>
<evidence type="ECO:0000256" key="6">
    <source>
        <dbReference type="ARBA" id="ARBA00023069"/>
    </source>
</evidence>
<keyword evidence="5" id="KW-0282">Flagellum</keyword>
<comment type="similarity">
    <text evidence="2">Belongs to the DRC9 family.</text>
</comment>
<keyword evidence="12" id="KW-1185">Reference proteome</keyword>
<dbReference type="InterPro" id="IPR042618">
    <property type="entry name" value="IQCG"/>
</dbReference>
<dbReference type="SMART" id="SM00015">
    <property type="entry name" value="IQ"/>
    <property type="match status" value="1"/>
</dbReference>
<evidence type="ECO:0000256" key="1">
    <source>
        <dbReference type="ARBA" id="ARBA00004611"/>
    </source>
</evidence>
<comment type="subcellular location">
    <subcellularLocation>
        <location evidence="1">Cytoplasm</location>
        <location evidence="1">Cytoskeleton</location>
        <location evidence="1">Flagellum axoneme</location>
    </subcellularLocation>
</comment>
<evidence type="ECO:0000313" key="12">
    <source>
        <dbReference type="Proteomes" id="UP000504639"/>
    </source>
</evidence>
<feature type="compositionally biased region" description="Basic and acidic residues" evidence="11">
    <location>
        <begin position="333"/>
        <end position="352"/>
    </location>
</feature>
<dbReference type="Proteomes" id="UP000504639">
    <property type="component" value="Chromosome 9"/>
</dbReference>
<dbReference type="InterPro" id="IPR000048">
    <property type="entry name" value="IQ_motif_EF-hand-BS"/>
</dbReference>
<evidence type="ECO:0000256" key="5">
    <source>
        <dbReference type="ARBA" id="ARBA00022846"/>
    </source>
</evidence>
<feature type="region of interest" description="Disordered" evidence="11">
    <location>
        <begin position="66"/>
        <end position="96"/>
    </location>
</feature>
<dbReference type="PANTHER" id="PTHR14871">
    <property type="entry name" value="DYNEIN REGULATORY COMPLEX PROTEIN 9"/>
    <property type="match status" value="1"/>
</dbReference>
<dbReference type="CDD" id="cd23766">
    <property type="entry name" value="IQCG"/>
    <property type="match status" value="1"/>
</dbReference>
<dbReference type="GO" id="GO:0036126">
    <property type="term" value="C:sperm flagellum"/>
    <property type="evidence" value="ECO:0007669"/>
    <property type="project" value="TreeGrafter"/>
</dbReference>
<keyword evidence="8" id="KW-0966">Cell projection</keyword>
<dbReference type="RefSeq" id="XP_032049375.1">
    <property type="nucleotide sequence ID" value="XM_032193484.1"/>
</dbReference>
<organism evidence="12 13">
    <name type="scientific">Aythya fuligula</name>
    <name type="common">Tufted duck</name>
    <name type="synonym">Anas fuligula</name>
    <dbReference type="NCBI Taxonomy" id="219594"/>
    <lineage>
        <taxon>Eukaryota</taxon>
        <taxon>Metazoa</taxon>
        <taxon>Chordata</taxon>
        <taxon>Craniata</taxon>
        <taxon>Vertebrata</taxon>
        <taxon>Euteleostomi</taxon>
        <taxon>Archelosauria</taxon>
        <taxon>Archosauria</taxon>
        <taxon>Dinosauria</taxon>
        <taxon>Saurischia</taxon>
        <taxon>Theropoda</taxon>
        <taxon>Coelurosauria</taxon>
        <taxon>Aves</taxon>
        <taxon>Neognathae</taxon>
        <taxon>Galloanserae</taxon>
        <taxon>Anseriformes</taxon>
        <taxon>Anatidae</taxon>
        <taxon>Aythyinae</taxon>
        <taxon>Aythya</taxon>
    </lineage>
</organism>
<evidence type="ECO:0000256" key="9">
    <source>
        <dbReference type="ARBA" id="ARBA00032183"/>
    </source>
</evidence>
<evidence type="ECO:0000256" key="7">
    <source>
        <dbReference type="ARBA" id="ARBA00023212"/>
    </source>
</evidence>
<name>A0A6J3DGZ0_AYTFU</name>
<keyword evidence="7" id="KW-0206">Cytoskeleton</keyword>
<accession>A0A6J3DGZ0</accession>
<protein>
    <recommendedName>
        <fullName evidence="3">Dynein regulatory complex protein 9</fullName>
    </recommendedName>
    <alternativeName>
        <fullName evidence="9">IQ domain-containing protein G</fullName>
    </alternativeName>
</protein>
<evidence type="ECO:0000256" key="10">
    <source>
        <dbReference type="SAM" id="Coils"/>
    </source>
</evidence>